<evidence type="ECO:0000256" key="2">
    <source>
        <dbReference type="ARBA" id="ARBA00004496"/>
    </source>
</evidence>
<dbReference type="CDD" id="cd00071">
    <property type="entry name" value="GMPK"/>
    <property type="match status" value="1"/>
</dbReference>
<accession>A0A840I5J8</accession>
<proteinExistence type="inferred from homology"/>
<dbReference type="GO" id="GO:0005524">
    <property type="term" value="F:ATP binding"/>
    <property type="evidence" value="ECO:0007669"/>
    <property type="project" value="UniProtKB-UniRule"/>
</dbReference>
<dbReference type="InterPro" id="IPR017665">
    <property type="entry name" value="Guanylate_kinase"/>
</dbReference>
<dbReference type="FunFam" id="3.30.63.10:FF:000005">
    <property type="entry name" value="Guanylate kinase"/>
    <property type="match status" value="1"/>
</dbReference>
<dbReference type="RefSeq" id="WP_183819401.1">
    <property type="nucleotide sequence ID" value="NZ_JACHOB010000006.1"/>
</dbReference>
<dbReference type="HAMAP" id="MF_00328">
    <property type="entry name" value="Guanylate_kinase"/>
    <property type="match status" value="1"/>
</dbReference>
<reference evidence="15 16" key="1">
    <citation type="submission" date="2020-08" db="EMBL/GenBank/DDBJ databases">
        <title>Genomic Encyclopedia of Type Strains, Phase IV (KMG-IV): sequencing the most valuable type-strain genomes for metagenomic binning, comparative biology and taxonomic classification.</title>
        <authorList>
            <person name="Goeker M."/>
        </authorList>
    </citation>
    <scope>NUCLEOTIDE SEQUENCE [LARGE SCALE GENOMIC DNA]</scope>
    <source>
        <strain evidence="15 16">DSM 102850</strain>
    </source>
</reference>
<evidence type="ECO:0000256" key="8">
    <source>
        <dbReference type="ARBA" id="ARBA00022741"/>
    </source>
</evidence>
<protein>
    <recommendedName>
        <fullName evidence="5 13">Guanylate kinase</fullName>
        <ecNumber evidence="4 13">2.7.4.8</ecNumber>
    </recommendedName>
    <alternativeName>
        <fullName evidence="11 13">GMP kinase</fullName>
    </alternativeName>
</protein>
<keyword evidence="8 13" id="KW-0547">Nucleotide-binding</keyword>
<organism evidence="15 16">
    <name type="scientific">Parvularcula dongshanensis</name>
    <dbReference type="NCBI Taxonomy" id="1173995"/>
    <lineage>
        <taxon>Bacteria</taxon>
        <taxon>Pseudomonadati</taxon>
        <taxon>Pseudomonadota</taxon>
        <taxon>Alphaproteobacteria</taxon>
        <taxon>Parvularculales</taxon>
        <taxon>Parvularculaceae</taxon>
        <taxon>Parvularcula</taxon>
    </lineage>
</organism>
<dbReference type="Pfam" id="PF00625">
    <property type="entry name" value="Guanylate_kin"/>
    <property type="match status" value="1"/>
</dbReference>
<feature type="binding site" evidence="13">
    <location>
        <begin position="26"/>
        <end position="33"/>
    </location>
    <ligand>
        <name>ATP</name>
        <dbReference type="ChEBI" id="CHEBI:30616"/>
    </ligand>
</feature>
<evidence type="ECO:0000256" key="11">
    <source>
        <dbReference type="ARBA" id="ARBA00030128"/>
    </source>
</evidence>
<dbReference type="InterPro" id="IPR008145">
    <property type="entry name" value="GK/Ca_channel_bsu"/>
</dbReference>
<comment type="subcellular location">
    <subcellularLocation>
        <location evidence="2 13">Cytoplasm</location>
    </subcellularLocation>
</comment>
<keyword evidence="16" id="KW-1185">Reference proteome</keyword>
<evidence type="ECO:0000256" key="4">
    <source>
        <dbReference type="ARBA" id="ARBA00012961"/>
    </source>
</evidence>
<name>A0A840I5J8_9PROT</name>
<comment type="similarity">
    <text evidence="3 13">Belongs to the guanylate kinase family.</text>
</comment>
<dbReference type="PANTHER" id="PTHR23117">
    <property type="entry name" value="GUANYLATE KINASE-RELATED"/>
    <property type="match status" value="1"/>
</dbReference>
<evidence type="ECO:0000313" key="16">
    <source>
        <dbReference type="Proteomes" id="UP000563524"/>
    </source>
</evidence>
<dbReference type="Proteomes" id="UP000563524">
    <property type="component" value="Unassembled WGS sequence"/>
</dbReference>
<keyword evidence="7 13" id="KW-0808">Transferase</keyword>
<dbReference type="SUPFAM" id="SSF52540">
    <property type="entry name" value="P-loop containing nucleoside triphosphate hydrolases"/>
    <property type="match status" value="1"/>
</dbReference>
<dbReference type="SMART" id="SM00072">
    <property type="entry name" value="GuKc"/>
    <property type="match status" value="1"/>
</dbReference>
<dbReference type="GO" id="GO:0004385">
    <property type="term" value="F:GMP kinase activity"/>
    <property type="evidence" value="ECO:0007669"/>
    <property type="project" value="UniProtKB-UniRule"/>
</dbReference>
<dbReference type="Gene3D" id="3.30.63.10">
    <property type="entry name" value="Guanylate Kinase phosphate binding domain"/>
    <property type="match status" value="1"/>
</dbReference>
<evidence type="ECO:0000313" key="15">
    <source>
        <dbReference type="EMBL" id="MBB4660129.1"/>
    </source>
</evidence>
<evidence type="ECO:0000256" key="13">
    <source>
        <dbReference type="HAMAP-Rule" id="MF_00328"/>
    </source>
</evidence>
<feature type="domain" description="Guanylate kinase-like" evidence="14">
    <location>
        <begin position="19"/>
        <end position="198"/>
    </location>
</feature>
<gene>
    <name evidence="13" type="primary">gmk</name>
    <name evidence="15" type="ORF">GGQ59_002673</name>
</gene>
<keyword evidence="6 13" id="KW-0963">Cytoplasm</keyword>
<evidence type="ECO:0000256" key="10">
    <source>
        <dbReference type="ARBA" id="ARBA00022840"/>
    </source>
</evidence>
<evidence type="ECO:0000259" key="14">
    <source>
        <dbReference type="PROSITE" id="PS50052"/>
    </source>
</evidence>
<dbReference type="EC" id="2.7.4.8" evidence="4 13"/>
<evidence type="ECO:0000256" key="7">
    <source>
        <dbReference type="ARBA" id="ARBA00022679"/>
    </source>
</evidence>
<dbReference type="Gene3D" id="3.40.50.300">
    <property type="entry name" value="P-loop containing nucleotide triphosphate hydrolases"/>
    <property type="match status" value="2"/>
</dbReference>
<evidence type="ECO:0000256" key="1">
    <source>
        <dbReference type="ARBA" id="ARBA00003531"/>
    </source>
</evidence>
<evidence type="ECO:0000256" key="12">
    <source>
        <dbReference type="ARBA" id="ARBA00048594"/>
    </source>
</evidence>
<evidence type="ECO:0000256" key="9">
    <source>
        <dbReference type="ARBA" id="ARBA00022777"/>
    </source>
</evidence>
<keyword evidence="9 13" id="KW-0418">Kinase</keyword>
<keyword evidence="10 13" id="KW-0067">ATP-binding</keyword>
<dbReference type="InterPro" id="IPR027417">
    <property type="entry name" value="P-loop_NTPase"/>
</dbReference>
<dbReference type="EMBL" id="JACHOB010000006">
    <property type="protein sequence ID" value="MBB4660129.1"/>
    <property type="molecule type" value="Genomic_DNA"/>
</dbReference>
<comment type="caution">
    <text evidence="15">The sequence shown here is derived from an EMBL/GenBank/DDBJ whole genome shotgun (WGS) entry which is preliminary data.</text>
</comment>
<evidence type="ECO:0000256" key="3">
    <source>
        <dbReference type="ARBA" id="ARBA00005790"/>
    </source>
</evidence>
<dbReference type="AlphaFoldDB" id="A0A840I5J8"/>
<dbReference type="NCBIfam" id="TIGR03263">
    <property type="entry name" value="guanyl_kin"/>
    <property type="match status" value="1"/>
</dbReference>
<dbReference type="InterPro" id="IPR020590">
    <property type="entry name" value="Guanylate_kinase_CS"/>
</dbReference>
<dbReference type="GO" id="GO:0005829">
    <property type="term" value="C:cytosol"/>
    <property type="evidence" value="ECO:0007669"/>
    <property type="project" value="TreeGrafter"/>
</dbReference>
<dbReference type="InterPro" id="IPR008144">
    <property type="entry name" value="Guanylate_kin-like_dom"/>
</dbReference>
<dbReference type="PANTHER" id="PTHR23117:SF13">
    <property type="entry name" value="GUANYLATE KINASE"/>
    <property type="match status" value="1"/>
</dbReference>
<sequence length="223" mass="24843">MTDTPHTPAAPNAGIARRGILFVISSPSGAGKTTLTRRLLKADDEVEVSVSYTTRPPRPGETDGKDYSFVGISTFERMRDEGAFLESAKVFGHYYGTPRAPVIDAIEAGRDVIFDIDWQGAQQLAERARGDLVTVFILPPSRAALEDRLRRRAQDSEEVVRKRMAQADAEMSHYAEYGYVIVNDDLSRAERQLHHILGAERLKRTRQTGLRAFVQKVIGEQDG</sequence>
<evidence type="ECO:0000256" key="6">
    <source>
        <dbReference type="ARBA" id="ARBA00022490"/>
    </source>
</evidence>
<dbReference type="PROSITE" id="PS00856">
    <property type="entry name" value="GUANYLATE_KINASE_1"/>
    <property type="match status" value="1"/>
</dbReference>
<comment type="catalytic activity">
    <reaction evidence="12 13">
        <text>GMP + ATP = GDP + ADP</text>
        <dbReference type="Rhea" id="RHEA:20780"/>
        <dbReference type="ChEBI" id="CHEBI:30616"/>
        <dbReference type="ChEBI" id="CHEBI:58115"/>
        <dbReference type="ChEBI" id="CHEBI:58189"/>
        <dbReference type="ChEBI" id="CHEBI:456216"/>
        <dbReference type="EC" id="2.7.4.8"/>
    </reaction>
</comment>
<dbReference type="PROSITE" id="PS50052">
    <property type="entry name" value="GUANYLATE_KINASE_2"/>
    <property type="match status" value="1"/>
</dbReference>
<comment type="function">
    <text evidence="1 13">Essential for recycling GMP and indirectly, cGMP.</text>
</comment>
<evidence type="ECO:0000256" key="5">
    <source>
        <dbReference type="ARBA" id="ARBA00016296"/>
    </source>
</evidence>